<feature type="compositionally biased region" description="Low complexity" evidence="1">
    <location>
        <begin position="1135"/>
        <end position="1150"/>
    </location>
</feature>
<proteinExistence type="predicted"/>
<name>A0ABQ5KWE8_9EUKA</name>
<accession>A0ABQ5KWE8</accession>
<keyword evidence="3" id="KW-1185">Reference proteome</keyword>
<feature type="compositionally biased region" description="Basic and acidic residues" evidence="1">
    <location>
        <begin position="1226"/>
        <end position="1243"/>
    </location>
</feature>
<evidence type="ECO:0000313" key="2">
    <source>
        <dbReference type="EMBL" id="GKT36754.1"/>
    </source>
</evidence>
<feature type="non-terminal residue" evidence="2">
    <location>
        <position position="1256"/>
    </location>
</feature>
<dbReference type="EMBL" id="BQXS01011295">
    <property type="protein sequence ID" value="GKT36754.1"/>
    <property type="molecule type" value="Genomic_DNA"/>
</dbReference>
<sequence>MVDFNHVSNIPYTAQQILASQHCPSPSEKYILDLAQHPFVLSLNGAEITSHKTICVQKDISVQSSGTVHHRRPLLVSIQQLLQQRFVDLLVHRKIPLANITKTGMSFFGGCLDMDLKRGIHHHSYMNIPSSSSPAYSIDITDSDNPIINVCVHPTEIIHLSFKHRAATALKQRWAEGKTFTAFSPFSTFSSKGISPNPDHTTPEKKYLQFSPSFPTPLHVPRSPLFSSSLCDFGVTLWMCNRDAKGNSPSPIHHYITSLISHTSSFSYIPLRKKGTAAVNKGSIYGSTGSVSMFTSFPRRKDSNPDDVSHRSVEVRLNGVFGGSMVSVSRAPDVCFPPLCLYSSETQDQSPSYSSLFIPHFKSPFEEGIDVGNSVYFNLHPLHLYFDSPPPSTPSSHEGTPGDVPKDIALPSTSSVVTPMLNPHAVPISDSQKTLLRKPTCSLSSSPISIYPSRCKHSSISSECVSSASIDRKDADILSSSHSTQQRDNFVPSFPPNPVFKEAHVRDIVAFDQACRKSSELPSRITLTLDPVITLKIRVIGGCGIGESQREGGSSPVKRSMSLHGQDAYPFNFSSTHHYVGNTGFFKKQGDDTTEEELDIDSRIIDDHESNVPKDIALPSTSSVVTPMLNPHAVPISDSQKTLLRKPTCSLSSSPISIYPSRCKHSSISSECVSSASIDRKDADILSSSHSTQQRDNFVPSFPPNPVFKEAHVRDIVAFDQACRKSSELPSRITLTLDPVITLKIRVIGGCGIGESQREGGSSPVKRSMSLHGQDAYPFNFSSTHHYVGNTGCGCHQNYGLGAGMRDRFVYLPICCSFNNEEVILRVREWIRMMGMLQGGEDIVLLSNFKDSAGGESSMASSQHQGSFNEPAFFLSSTGSYAILKESAMSLMSLSSLCQCGVGAEGLVSEMVKRAESRQREQAGVQSPSLTTHLIDPSQPSTSISNFFLSRCDDLTLIIVTSSNPSGATLPSIVGATALSEKSKSPLPPQLKKLSKQLMCSFSYSTGLNVHVRFIGPDYFVRNYGVPHTPIIEKEFLKGAVNEGMARRLMKLFGQNYDYRLISGSGVSTKEIDSHQEKGKETPNPDVSSLPPIVVGKDGNSFGGGWYGKRRHSSMVVNPEYPEDSFLNKPDLLISKPGSSSSTSSSSQDAPSPPLVLPQCCGLSTPSSLIFSSILPPHYLQSLERAPSSLHWLSFKSSRAVHRQLTKKELKALFVIAQKREYKDEALIKKDEKEEERTSHVAPDEPQLEEIINEDP</sequence>
<organism evidence="2 3">
    <name type="scientific">Aduncisulcus paluster</name>
    <dbReference type="NCBI Taxonomy" id="2918883"/>
    <lineage>
        <taxon>Eukaryota</taxon>
        <taxon>Metamonada</taxon>
        <taxon>Carpediemonas-like organisms</taxon>
        <taxon>Aduncisulcus</taxon>
    </lineage>
</organism>
<feature type="region of interest" description="Disordered" evidence="1">
    <location>
        <begin position="1070"/>
        <end position="1093"/>
    </location>
</feature>
<comment type="caution">
    <text evidence="2">The sequence shown here is derived from an EMBL/GenBank/DDBJ whole genome shotgun (WGS) entry which is preliminary data.</text>
</comment>
<protein>
    <submittedName>
        <fullName evidence="2">Uncharacterized protein</fullName>
    </submittedName>
</protein>
<gene>
    <name evidence="2" type="ORF">ADUPG1_009660</name>
</gene>
<evidence type="ECO:0000256" key="1">
    <source>
        <dbReference type="SAM" id="MobiDB-lite"/>
    </source>
</evidence>
<feature type="compositionally biased region" description="Acidic residues" evidence="1">
    <location>
        <begin position="1246"/>
        <end position="1256"/>
    </location>
</feature>
<dbReference type="Proteomes" id="UP001057375">
    <property type="component" value="Unassembled WGS sequence"/>
</dbReference>
<feature type="compositionally biased region" description="Basic and acidic residues" evidence="1">
    <location>
        <begin position="1070"/>
        <end position="1083"/>
    </location>
</feature>
<feature type="region of interest" description="Disordered" evidence="1">
    <location>
        <begin position="1132"/>
        <end position="1158"/>
    </location>
</feature>
<evidence type="ECO:0000313" key="3">
    <source>
        <dbReference type="Proteomes" id="UP001057375"/>
    </source>
</evidence>
<reference evidence="2" key="1">
    <citation type="submission" date="2022-03" db="EMBL/GenBank/DDBJ databases">
        <title>Draft genome sequence of Aduncisulcus paluster, a free-living microaerophilic Fornicata.</title>
        <authorList>
            <person name="Yuyama I."/>
            <person name="Kume K."/>
            <person name="Tamura T."/>
            <person name="Inagaki Y."/>
            <person name="Hashimoto T."/>
        </authorList>
    </citation>
    <scope>NUCLEOTIDE SEQUENCE</scope>
    <source>
        <strain evidence="2">NY0171</strain>
    </source>
</reference>
<feature type="region of interest" description="Disordered" evidence="1">
    <location>
        <begin position="1226"/>
        <end position="1256"/>
    </location>
</feature>